<proteinExistence type="predicted"/>
<dbReference type="InterPro" id="IPR009858">
    <property type="entry name" value="DUF1415"/>
</dbReference>
<dbReference type="AlphaFoldDB" id="A0A2X0R8Q9"/>
<organism evidence="1">
    <name type="scientific">Candidatus Nitrotoga fabula</name>
    <dbReference type="NCBI Taxonomy" id="2182327"/>
    <lineage>
        <taxon>Bacteria</taxon>
        <taxon>Pseudomonadati</taxon>
        <taxon>Pseudomonadota</taxon>
        <taxon>Betaproteobacteria</taxon>
        <taxon>Nitrosomonadales</taxon>
        <taxon>Gallionellaceae</taxon>
        <taxon>Candidatus Nitrotoga</taxon>
    </lineage>
</organism>
<dbReference type="Pfam" id="PF07209">
    <property type="entry name" value="DUF1415"/>
    <property type="match status" value="1"/>
</dbReference>
<sequence length="52" mass="5984">MDSTINEKIIDETKYWMERAVIGLNLCPFANTVHVKNQIRYVISDAAHMSLC</sequence>
<evidence type="ECO:0008006" key="2">
    <source>
        <dbReference type="Google" id="ProtNLM"/>
    </source>
</evidence>
<name>A0A2X0R8Q9_9PROT</name>
<protein>
    <recommendedName>
        <fullName evidence="2">DUF1415 domain-containing protein</fullName>
    </recommendedName>
</protein>
<gene>
    <name evidence="1" type="ORF">NITFAB_2075</name>
</gene>
<dbReference type="EMBL" id="LS423452">
    <property type="protein sequence ID" value="SPS06482.1"/>
    <property type="molecule type" value="Genomic_DNA"/>
</dbReference>
<accession>A0A2X0R8Q9</accession>
<evidence type="ECO:0000313" key="1">
    <source>
        <dbReference type="EMBL" id="SPS06482.1"/>
    </source>
</evidence>
<reference evidence="1" key="1">
    <citation type="submission" date="2018-05" db="EMBL/GenBank/DDBJ databases">
        <authorList>
            <person name="Lanie J.A."/>
            <person name="Ng W.-L."/>
            <person name="Kazmierczak K.M."/>
            <person name="Andrzejewski T.M."/>
            <person name="Davidsen T.M."/>
            <person name="Wayne K.J."/>
            <person name="Tettelin H."/>
            <person name="Glass J.I."/>
            <person name="Rusch D."/>
            <person name="Podicherti R."/>
            <person name="Tsui H.-C.T."/>
            <person name="Winkler M.E."/>
        </authorList>
    </citation>
    <scope>NUCLEOTIDE SEQUENCE</scope>
    <source>
        <strain evidence="1">KNB</strain>
    </source>
</reference>